<gene>
    <name evidence="1" type="ORF">OG563_23305</name>
</gene>
<evidence type="ECO:0000313" key="2">
    <source>
        <dbReference type="Proteomes" id="UP001432062"/>
    </source>
</evidence>
<dbReference type="Proteomes" id="UP001432062">
    <property type="component" value="Chromosome"/>
</dbReference>
<proteinExistence type="predicted"/>
<name>A0ABZ1YGQ7_9NOCA</name>
<sequence>MGDSSMLGVKTGELGRFANDLGASGQVVRNRAKDVADNLFGPADAGENYHDRGKKIQDGLEKIYTWLGNWSEATLATSDAIGASVVKYSNTDDENSRDIAKIGNDKKS</sequence>
<evidence type="ECO:0008006" key="3">
    <source>
        <dbReference type="Google" id="ProtNLM"/>
    </source>
</evidence>
<reference evidence="1" key="1">
    <citation type="submission" date="2022-10" db="EMBL/GenBank/DDBJ databases">
        <title>The complete genomes of actinobacterial strains from the NBC collection.</title>
        <authorList>
            <person name="Joergensen T.S."/>
            <person name="Alvarez Arevalo M."/>
            <person name="Sterndorff E.B."/>
            <person name="Faurdal D."/>
            <person name="Vuksanovic O."/>
            <person name="Mourched A.-S."/>
            <person name="Charusanti P."/>
            <person name="Shaw S."/>
            <person name="Blin K."/>
            <person name="Weber T."/>
        </authorList>
    </citation>
    <scope>NUCLEOTIDE SEQUENCE</scope>
    <source>
        <strain evidence="1">NBC_01482</strain>
    </source>
</reference>
<accession>A0ABZ1YGQ7</accession>
<keyword evidence="2" id="KW-1185">Reference proteome</keyword>
<organism evidence="1 2">
    <name type="scientific">Nocardia vinacea</name>
    <dbReference type="NCBI Taxonomy" id="96468"/>
    <lineage>
        <taxon>Bacteria</taxon>
        <taxon>Bacillati</taxon>
        <taxon>Actinomycetota</taxon>
        <taxon>Actinomycetes</taxon>
        <taxon>Mycobacteriales</taxon>
        <taxon>Nocardiaceae</taxon>
        <taxon>Nocardia</taxon>
    </lineage>
</organism>
<evidence type="ECO:0000313" key="1">
    <source>
        <dbReference type="EMBL" id="WUV42213.1"/>
    </source>
</evidence>
<dbReference type="RefSeq" id="WP_327095525.1">
    <property type="nucleotide sequence ID" value="NZ_CP109149.1"/>
</dbReference>
<protein>
    <recommendedName>
        <fullName evidence="3">Excreted virulence factor EspC (Type VII ESX diderm)</fullName>
    </recommendedName>
</protein>
<dbReference type="EMBL" id="CP109441">
    <property type="protein sequence ID" value="WUV42213.1"/>
    <property type="molecule type" value="Genomic_DNA"/>
</dbReference>